<accession>A0A7R7DMH5</accession>
<dbReference type="PROSITE" id="PS50995">
    <property type="entry name" value="HTH_MARR_2"/>
    <property type="match status" value="1"/>
</dbReference>
<dbReference type="KEGG" id="atl:Athai_16000"/>
<name>A0A7R7DMH5_9ACTN</name>
<dbReference type="Pfam" id="PF01047">
    <property type="entry name" value="MarR"/>
    <property type="match status" value="1"/>
</dbReference>
<protein>
    <submittedName>
        <fullName evidence="2">Transcriptional regulator</fullName>
    </submittedName>
</protein>
<dbReference type="InterPro" id="IPR036390">
    <property type="entry name" value="WH_DNA-bd_sf"/>
</dbReference>
<dbReference type="PRINTS" id="PR00598">
    <property type="entry name" value="HTHMARR"/>
</dbReference>
<proteinExistence type="predicted"/>
<evidence type="ECO:0000313" key="3">
    <source>
        <dbReference type="Proteomes" id="UP000611640"/>
    </source>
</evidence>
<dbReference type="Gene3D" id="1.10.10.10">
    <property type="entry name" value="Winged helix-like DNA-binding domain superfamily/Winged helix DNA-binding domain"/>
    <property type="match status" value="1"/>
</dbReference>
<keyword evidence="3" id="KW-1185">Reference proteome</keyword>
<dbReference type="PANTHER" id="PTHR33164">
    <property type="entry name" value="TRANSCRIPTIONAL REGULATOR, MARR FAMILY"/>
    <property type="match status" value="1"/>
</dbReference>
<dbReference type="InterPro" id="IPR000835">
    <property type="entry name" value="HTH_MarR-typ"/>
</dbReference>
<evidence type="ECO:0000313" key="2">
    <source>
        <dbReference type="EMBL" id="BCJ34097.1"/>
    </source>
</evidence>
<dbReference type="EMBL" id="AP023355">
    <property type="protein sequence ID" value="BCJ34097.1"/>
    <property type="molecule type" value="Genomic_DNA"/>
</dbReference>
<organism evidence="2 3">
    <name type="scientific">Actinocatenispora thailandica</name>
    <dbReference type="NCBI Taxonomy" id="227318"/>
    <lineage>
        <taxon>Bacteria</taxon>
        <taxon>Bacillati</taxon>
        <taxon>Actinomycetota</taxon>
        <taxon>Actinomycetes</taxon>
        <taxon>Micromonosporales</taxon>
        <taxon>Micromonosporaceae</taxon>
        <taxon>Actinocatenispora</taxon>
    </lineage>
</organism>
<dbReference type="InterPro" id="IPR036388">
    <property type="entry name" value="WH-like_DNA-bd_sf"/>
</dbReference>
<dbReference type="SMART" id="SM00347">
    <property type="entry name" value="HTH_MARR"/>
    <property type="match status" value="1"/>
</dbReference>
<reference evidence="2 3" key="1">
    <citation type="submission" date="2020-08" db="EMBL/GenBank/DDBJ databases">
        <title>Whole genome shotgun sequence of Actinocatenispora thailandica NBRC 105041.</title>
        <authorList>
            <person name="Komaki H."/>
            <person name="Tamura T."/>
        </authorList>
    </citation>
    <scope>NUCLEOTIDE SEQUENCE [LARGE SCALE GENOMIC DNA]</scope>
    <source>
        <strain evidence="2 3">NBRC 105041</strain>
    </source>
</reference>
<dbReference type="SUPFAM" id="SSF46785">
    <property type="entry name" value="Winged helix' DNA-binding domain"/>
    <property type="match status" value="1"/>
</dbReference>
<dbReference type="AlphaFoldDB" id="A0A7R7DMH5"/>
<dbReference type="Proteomes" id="UP000611640">
    <property type="component" value="Chromosome"/>
</dbReference>
<evidence type="ECO:0000259" key="1">
    <source>
        <dbReference type="PROSITE" id="PS50995"/>
    </source>
</evidence>
<gene>
    <name evidence="2" type="ORF">Athai_16000</name>
</gene>
<dbReference type="GO" id="GO:0003700">
    <property type="term" value="F:DNA-binding transcription factor activity"/>
    <property type="evidence" value="ECO:0007669"/>
    <property type="project" value="InterPro"/>
</dbReference>
<dbReference type="InterPro" id="IPR039422">
    <property type="entry name" value="MarR/SlyA-like"/>
</dbReference>
<dbReference type="RefSeq" id="WP_239156792.1">
    <property type="nucleotide sequence ID" value="NZ_AP023355.1"/>
</dbReference>
<dbReference type="PANTHER" id="PTHR33164:SF94">
    <property type="entry name" value="TRANSCRIPTIONAL REGULATORY PROTEIN-RELATED"/>
    <property type="match status" value="1"/>
</dbReference>
<sequence>MHGTAAGDDLVDALISASRALVAVAARSVAGLPSEVTLPQYRALVVLASRGPQRGVELAAELGVNPSTATRLIERLVRADLVERRPVPGDRRAVSVALRPAGSRLVRTVTRRRRTEVARIVATMPAAERAGAEGALRAFADAAGEVPETGWWLGFALPDEDESRA</sequence>
<dbReference type="GO" id="GO:0006950">
    <property type="term" value="P:response to stress"/>
    <property type="evidence" value="ECO:0007669"/>
    <property type="project" value="TreeGrafter"/>
</dbReference>
<feature type="domain" description="HTH marR-type" evidence="1">
    <location>
        <begin position="7"/>
        <end position="141"/>
    </location>
</feature>